<comment type="similarity">
    <text evidence="1">Belongs to the short-chain dehydrogenases/reductases (SDR) family.</text>
</comment>
<keyword evidence="2" id="KW-0560">Oxidoreductase</keyword>
<sequence>MGRSVVVIIGTGGMGMAIARRQGGGRTVLLADVDQAALDANVSTLTAEGFDAAGRHVDVTSSESVAALADHAVSLGAVEQVVHTAGLSPVQAPVEAILRVDLLGVALVLDAFGAVVAEGGAGVVIASMAGHIYPPLAAEHAAALASAETADLLALDFLPSLTTAPGSAYAVAKQANHHRVRAAAATWGRRRARINSISPGVIATAMGQAELAGESGEAMRGMIAMSGTGRVGTAADIADATAFLLSPSASFITGTDLLVDGGAVAAISVPQR</sequence>
<keyword evidence="4" id="KW-1185">Reference proteome</keyword>
<dbReference type="RefSeq" id="WP_330434810.1">
    <property type="nucleotide sequence ID" value="NZ_JAZDUF010000006.1"/>
</dbReference>
<evidence type="ECO:0000313" key="4">
    <source>
        <dbReference type="Proteomes" id="UP001347146"/>
    </source>
</evidence>
<dbReference type="PANTHER" id="PTHR43008">
    <property type="entry name" value="BENZIL REDUCTASE"/>
    <property type="match status" value="1"/>
</dbReference>
<gene>
    <name evidence="3" type="ORF">VZC37_19480</name>
</gene>
<dbReference type="PRINTS" id="PR00081">
    <property type="entry name" value="GDHRDH"/>
</dbReference>
<dbReference type="EMBL" id="JAZDUF010000006">
    <property type="protein sequence ID" value="MEE3852532.1"/>
    <property type="molecule type" value="Genomic_DNA"/>
</dbReference>
<evidence type="ECO:0000256" key="1">
    <source>
        <dbReference type="ARBA" id="ARBA00006484"/>
    </source>
</evidence>
<dbReference type="InterPro" id="IPR002347">
    <property type="entry name" value="SDR_fam"/>
</dbReference>
<dbReference type="Proteomes" id="UP001347146">
    <property type="component" value="Unassembled WGS sequence"/>
</dbReference>
<dbReference type="Pfam" id="PF13561">
    <property type="entry name" value="adh_short_C2"/>
    <property type="match status" value="1"/>
</dbReference>
<dbReference type="Gene3D" id="3.40.50.720">
    <property type="entry name" value="NAD(P)-binding Rossmann-like Domain"/>
    <property type="match status" value="1"/>
</dbReference>
<organism evidence="3 4">
    <name type="scientific">Gordonia sesuvii</name>
    <dbReference type="NCBI Taxonomy" id="3116777"/>
    <lineage>
        <taxon>Bacteria</taxon>
        <taxon>Bacillati</taxon>
        <taxon>Actinomycetota</taxon>
        <taxon>Actinomycetes</taxon>
        <taxon>Mycobacteriales</taxon>
        <taxon>Gordoniaceae</taxon>
        <taxon>Gordonia</taxon>
    </lineage>
</organism>
<dbReference type="NCBIfam" id="NF005395">
    <property type="entry name" value="PRK06940.1"/>
    <property type="match status" value="1"/>
</dbReference>
<name>A0ABU7MHN1_9ACTN</name>
<evidence type="ECO:0000313" key="3">
    <source>
        <dbReference type="EMBL" id="MEE3852532.1"/>
    </source>
</evidence>
<evidence type="ECO:0000256" key="2">
    <source>
        <dbReference type="ARBA" id="ARBA00023002"/>
    </source>
</evidence>
<proteinExistence type="inferred from homology"/>
<comment type="caution">
    <text evidence="3">The sequence shown here is derived from an EMBL/GenBank/DDBJ whole genome shotgun (WGS) entry which is preliminary data.</text>
</comment>
<dbReference type="InterPro" id="IPR036291">
    <property type="entry name" value="NAD(P)-bd_dom_sf"/>
</dbReference>
<protein>
    <submittedName>
        <fullName evidence="3">SDR family oxidoreductase</fullName>
    </submittedName>
</protein>
<accession>A0ABU7MHN1</accession>
<reference evidence="3 4" key="1">
    <citation type="submission" date="2024-01" db="EMBL/GenBank/DDBJ databases">
        <title>Draft genome sequence of Gordonia sp. LSe1-13.</title>
        <authorList>
            <person name="Suphannarot A."/>
            <person name="Mingma R."/>
        </authorList>
    </citation>
    <scope>NUCLEOTIDE SEQUENCE [LARGE SCALE GENOMIC DNA]</scope>
    <source>
        <strain evidence="3 4">LSe1-13</strain>
    </source>
</reference>
<dbReference type="PANTHER" id="PTHR43008:SF7">
    <property type="entry name" value="SHORT CHAIN DEHYDROGENASE_REDUCTASE (AFU_ORTHOLOGUE AFUA_2G00830)"/>
    <property type="match status" value="1"/>
</dbReference>
<dbReference type="SUPFAM" id="SSF51735">
    <property type="entry name" value="NAD(P)-binding Rossmann-fold domains"/>
    <property type="match status" value="1"/>
</dbReference>